<comment type="caution">
    <text evidence="1">The sequence shown here is derived from an EMBL/GenBank/DDBJ whole genome shotgun (WGS) entry which is preliminary data.</text>
</comment>
<sequence>MRVTLIFLDNQIQEFSGFYWKRDTLIILIEKYQFQADSDQKRINLKIEVTELGKEKEFCWFFNQSLRLQ</sequence>
<dbReference type="Proteomes" id="UP000683925">
    <property type="component" value="Unassembled WGS sequence"/>
</dbReference>
<reference evidence="1" key="1">
    <citation type="submission" date="2021-01" db="EMBL/GenBank/DDBJ databases">
        <authorList>
            <consortium name="Genoscope - CEA"/>
            <person name="William W."/>
        </authorList>
    </citation>
    <scope>NUCLEOTIDE SEQUENCE</scope>
</reference>
<gene>
    <name evidence="1" type="ORF">POCTA_138.1.T0380024</name>
</gene>
<dbReference type="EMBL" id="CAJJDP010000038">
    <property type="protein sequence ID" value="CAD8160155.1"/>
    <property type="molecule type" value="Genomic_DNA"/>
</dbReference>
<evidence type="ECO:0000313" key="2">
    <source>
        <dbReference type="Proteomes" id="UP000683925"/>
    </source>
</evidence>
<protein>
    <submittedName>
        <fullName evidence="1">Uncharacterized protein</fullName>
    </submittedName>
</protein>
<evidence type="ECO:0000313" key="1">
    <source>
        <dbReference type="EMBL" id="CAD8160155.1"/>
    </source>
</evidence>
<name>A0A8S1U4Z3_PAROT</name>
<accession>A0A8S1U4Z3</accession>
<dbReference type="AlphaFoldDB" id="A0A8S1U4Z3"/>
<keyword evidence="2" id="KW-1185">Reference proteome</keyword>
<proteinExistence type="predicted"/>
<organism evidence="1 2">
    <name type="scientific">Paramecium octaurelia</name>
    <dbReference type="NCBI Taxonomy" id="43137"/>
    <lineage>
        <taxon>Eukaryota</taxon>
        <taxon>Sar</taxon>
        <taxon>Alveolata</taxon>
        <taxon>Ciliophora</taxon>
        <taxon>Intramacronucleata</taxon>
        <taxon>Oligohymenophorea</taxon>
        <taxon>Peniculida</taxon>
        <taxon>Parameciidae</taxon>
        <taxon>Paramecium</taxon>
    </lineage>
</organism>